<accession>A0A653DTG7</accession>
<proteinExistence type="predicted"/>
<keyword evidence="2" id="KW-1185">Reference proteome</keyword>
<name>A0A653DTG7_CALMS</name>
<evidence type="ECO:0000313" key="1">
    <source>
        <dbReference type="EMBL" id="VEN62815.1"/>
    </source>
</evidence>
<dbReference type="Proteomes" id="UP000410492">
    <property type="component" value="Unassembled WGS sequence"/>
</dbReference>
<gene>
    <name evidence="1" type="ORF">CALMAC_LOCUS19825</name>
</gene>
<dbReference type="AlphaFoldDB" id="A0A653DTG7"/>
<dbReference type="EMBL" id="CAACVG010014172">
    <property type="protein sequence ID" value="VEN62815.1"/>
    <property type="molecule type" value="Genomic_DNA"/>
</dbReference>
<sequence>MVASTPSWLITTTVPPICQSPLASSFSLWLFSAALELLKKACALSIW</sequence>
<organism evidence="1 2">
    <name type="scientific">Callosobruchus maculatus</name>
    <name type="common">Southern cowpea weevil</name>
    <name type="synonym">Pulse bruchid</name>
    <dbReference type="NCBI Taxonomy" id="64391"/>
    <lineage>
        <taxon>Eukaryota</taxon>
        <taxon>Metazoa</taxon>
        <taxon>Ecdysozoa</taxon>
        <taxon>Arthropoda</taxon>
        <taxon>Hexapoda</taxon>
        <taxon>Insecta</taxon>
        <taxon>Pterygota</taxon>
        <taxon>Neoptera</taxon>
        <taxon>Endopterygota</taxon>
        <taxon>Coleoptera</taxon>
        <taxon>Polyphaga</taxon>
        <taxon>Cucujiformia</taxon>
        <taxon>Chrysomeloidea</taxon>
        <taxon>Chrysomelidae</taxon>
        <taxon>Bruchinae</taxon>
        <taxon>Bruchini</taxon>
        <taxon>Callosobruchus</taxon>
    </lineage>
</organism>
<protein>
    <submittedName>
        <fullName evidence="1">Uncharacterized protein</fullName>
    </submittedName>
</protein>
<reference evidence="1 2" key="1">
    <citation type="submission" date="2019-01" db="EMBL/GenBank/DDBJ databases">
        <authorList>
            <person name="Sayadi A."/>
        </authorList>
    </citation>
    <scope>NUCLEOTIDE SEQUENCE [LARGE SCALE GENOMIC DNA]</scope>
</reference>
<evidence type="ECO:0000313" key="2">
    <source>
        <dbReference type="Proteomes" id="UP000410492"/>
    </source>
</evidence>